<sequence length="230" mass="25273">MFAKVVISLLLITVVVSYPIAGVEEDDDIPVYTEKVSAAKPTTRVPRFESKKLSTVPKKVPENYQPGKEVSYSAPQQPILNPKVVLKTTKPVRPNTRPVRRTPDHPHNAIVEATYPRQKPALRVGYNAPKPSYAAAPALGVEYAPEVEANNYEEPHLAPAAPVPEERPQRLLKPSVSEHRAAVGNAPHLRYEAPPQVISAPSNGYNANNYVSTNLYSRSISDIFFSSESS</sequence>
<dbReference type="EMBL" id="BMAW01105433">
    <property type="protein sequence ID" value="GFT19225.1"/>
    <property type="molecule type" value="Genomic_DNA"/>
</dbReference>
<dbReference type="OrthoDB" id="6435284at2759"/>
<gene>
    <name evidence="2" type="primary">AVEN_175561_1</name>
    <name evidence="2" type="ORF">NPIL_11861</name>
</gene>
<reference evidence="2" key="1">
    <citation type="submission" date="2020-08" db="EMBL/GenBank/DDBJ databases">
        <title>Multicomponent nature underlies the extraordinary mechanical properties of spider dragline silk.</title>
        <authorList>
            <person name="Kono N."/>
            <person name="Nakamura H."/>
            <person name="Mori M."/>
            <person name="Yoshida Y."/>
            <person name="Ohtoshi R."/>
            <person name="Malay A.D."/>
            <person name="Moran D.A.P."/>
            <person name="Tomita M."/>
            <person name="Numata K."/>
            <person name="Arakawa K."/>
        </authorList>
    </citation>
    <scope>NUCLEOTIDE SEQUENCE</scope>
</reference>
<keyword evidence="3" id="KW-1185">Reference proteome</keyword>
<dbReference type="Proteomes" id="UP000887013">
    <property type="component" value="Unassembled WGS sequence"/>
</dbReference>
<feature type="chain" id="PRO_5036461810" evidence="1">
    <location>
        <begin position="18"/>
        <end position="230"/>
    </location>
</feature>
<organism evidence="2 3">
    <name type="scientific">Nephila pilipes</name>
    <name type="common">Giant wood spider</name>
    <name type="synonym">Nephila maculata</name>
    <dbReference type="NCBI Taxonomy" id="299642"/>
    <lineage>
        <taxon>Eukaryota</taxon>
        <taxon>Metazoa</taxon>
        <taxon>Ecdysozoa</taxon>
        <taxon>Arthropoda</taxon>
        <taxon>Chelicerata</taxon>
        <taxon>Arachnida</taxon>
        <taxon>Araneae</taxon>
        <taxon>Araneomorphae</taxon>
        <taxon>Entelegynae</taxon>
        <taxon>Araneoidea</taxon>
        <taxon>Nephilidae</taxon>
        <taxon>Nephila</taxon>
    </lineage>
</organism>
<evidence type="ECO:0000256" key="1">
    <source>
        <dbReference type="SAM" id="SignalP"/>
    </source>
</evidence>
<feature type="signal peptide" evidence="1">
    <location>
        <begin position="1"/>
        <end position="17"/>
    </location>
</feature>
<comment type="caution">
    <text evidence="2">The sequence shown here is derived from an EMBL/GenBank/DDBJ whole genome shotgun (WGS) entry which is preliminary data.</text>
</comment>
<dbReference type="AlphaFoldDB" id="A0A8X6TIU0"/>
<name>A0A8X6TIU0_NEPPI</name>
<evidence type="ECO:0000313" key="3">
    <source>
        <dbReference type="Proteomes" id="UP000887013"/>
    </source>
</evidence>
<evidence type="ECO:0000313" key="2">
    <source>
        <dbReference type="EMBL" id="GFT19225.1"/>
    </source>
</evidence>
<proteinExistence type="predicted"/>
<keyword evidence="1" id="KW-0732">Signal</keyword>
<accession>A0A8X6TIU0</accession>
<protein>
    <submittedName>
        <fullName evidence="2">Uncharacterized protein</fullName>
    </submittedName>
</protein>